<gene>
    <name evidence="3" type="ORF">VNO77_16115</name>
</gene>
<evidence type="ECO:0000256" key="2">
    <source>
        <dbReference type="SAM" id="Phobius"/>
    </source>
</evidence>
<evidence type="ECO:0000256" key="1">
    <source>
        <dbReference type="SAM" id="MobiDB-lite"/>
    </source>
</evidence>
<comment type="caution">
    <text evidence="3">The sequence shown here is derived from an EMBL/GenBank/DDBJ whole genome shotgun (WGS) entry which is preliminary data.</text>
</comment>
<accession>A0AAN9M0F0</accession>
<organism evidence="3 4">
    <name type="scientific">Canavalia gladiata</name>
    <name type="common">Sword bean</name>
    <name type="synonym">Dolichos gladiatus</name>
    <dbReference type="NCBI Taxonomy" id="3824"/>
    <lineage>
        <taxon>Eukaryota</taxon>
        <taxon>Viridiplantae</taxon>
        <taxon>Streptophyta</taxon>
        <taxon>Embryophyta</taxon>
        <taxon>Tracheophyta</taxon>
        <taxon>Spermatophyta</taxon>
        <taxon>Magnoliopsida</taxon>
        <taxon>eudicotyledons</taxon>
        <taxon>Gunneridae</taxon>
        <taxon>Pentapetalae</taxon>
        <taxon>rosids</taxon>
        <taxon>fabids</taxon>
        <taxon>Fabales</taxon>
        <taxon>Fabaceae</taxon>
        <taxon>Papilionoideae</taxon>
        <taxon>50 kb inversion clade</taxon>
        <taxon>NPAAA clade</taxon>
        <taxon>indigoferoid/millettioid clade</taxon>
        <taxon>Phaseoleae</taxon>
        <taxon>Canavalia</taxon>
    </lineage>
</organism>
<dbReference type="EMBL" id="JAYMYQ010000003">
    <property type="protein sequence ID" value="KAK7345511.1"/>
    <property type="molecule type" value="Genomic_DNA"/>
</dbReference>
<dbReference type="AlphaFoldDB" id="A0AAN9M0F0"/>
<evidence type="ECO:0000313" key="4">
    <source>
        <dbReference type="Proteomes" id="UP001367508"/>
    </source>
</evidence>
<sequence>MLCSAMVETEESTRIVRVQKAKAFVCLIMGFLVQSGFLHYMGCTWEIYTIHSNATNRPDIDSCSCPRSAYSRMHEIPRKSDPRRSSPFDDENSTMVFVVNRIALYRPPIVPVLSLSFSATPSYCQGMSSLEQEERCGPWVFVEVTRLDGSFLQDVMLGPMSADKGRPKGEENFGGGSPDIMPIMTSPDVGEKIEGNALCGAQTEDLKDTRSDSTTRPNT</sequence>
<protein>
    <submittedName>
        <fullName evidence="3">Uncharacterized protein</fullName>
    </submittedName>
</protein>
<evidence type="ECO:0000313" key="3">
    <source>
        <dbReference type="EMBL" id="KAK7345511.1"/>
    </source>
</evidence>
<keyword evidence="4" id="KW-1185">Reference proteome</keyword>
<keyword evidence="2" id="KW-0472">Membrane</keyword>
<feature type="region of interest" description="Disordered" evidence="1">
    <location>
        <begin position="158"/>
        <end position="219"/>
    </location>
</feature>
<dbReference type="Proteomes" id="UP001367508">
    <property type="component" value="Unassembled WGS sequence"/>
</dbReference>
<feature type="transmembrane region" description="Helical" evidence="2">
    <location>
        <begin position="21"/>
        <end position="42"/>
    </location>
</feature>
<keyword evidence="2" id="KW-1133">Transmembrane helix</keyword>
<reference evidence="3 4" key="1">
    <citation type="submission" date="2024-01" db="EMBL/GenBank/DDBJ databases">
        <title>The genomes of 5 underutilized Papilionoideae crops provide insights into root nodulation and disease resistanc.</title>
        <authorList>
            <person name="Jiang F."/>
        </authorList>
    </citation>
    <scope>NUCLEOTIDE SEQUENCE [LARGE SCALE GENOMIC DNA]</scope>
    <source>
        <strain evidence="3">LVBAO_FW01</strain>
        <tissue evidence="3">Leaves</tissue>
    </source>
</reference>
<proteinExistence type="predicted"/>
<name>A0AAN9M0F0_CANGL</name>
<keyword evidence="2" id="KW-0812">Transmembrane</keyword>
<feature type="compositionally biased region" description="Basic and acidic residues" evidence="1">
    <location>
        <begin position="204"/>
        <end position="213"/>
    </location>
</feature>